<keyword evidence="2" id="KW-0547">Nucleotide-binding</keyword>
<dbReference type="Pfam" id="PF00005">
    <property type="entry name" value="ABC_tran"/>
    <property type="match status" value="1"/>
</dbReference>
<keyword evidence="6" id="KW-1185">Reference proteome</keyword>
<dbReference type="PROSITE" id="PS00211">
    <property type="entry name" value="ABC_TRANSPORTER_1"/>
    <property type="match status" value="1"/>
</dbReference>
<dbReference type="GO" id="GO:0005886">
    <property type="term" value="C:plasma membrane"/>
    <property type="evidence" value="ECO:0007669"/>
    <property type="project" value="TreeGrafter"/>
</dbReference>
<dbReference type="Pfam" id="PF12399">
    <property type="entry name" value="BCA_ABC_TP_C"/>
    <property type="match status" value="1"/>
</dbReference>
<keyword evidence="1" id="KW-0813">Transport</keyword>
<dbReference type="GO" id="GO:0005524">
    <property type="term" value="F:ATP binding"/>
    <property type="evidence" value="ECO:0007669"/>
    <property type="project" value="UniProtKB-KW"/>
</dbReference>
<dbReference type="InterPro" id="IPR003439">
    <property type="entry name" value="ABC_transporter-like_ATP-bd"/>
</dbReference>
<dbReference type="SMART" id="SM00382">
    <property type="entry name" value="AAA"/>
    <property type="match status" value="1"/>
</dbReference>
<dbReference type="AlphaFoldDB" id="A0A512H8I7"/>
<dbReference type="InterPro" id="IPR017871">
    <property type="entry name" value="ABC_transporter-like_CS"/>
</dbReference>
<dbReference type="GO" id="GO:0015188">
    <property type="term" value="F:L-isoleucine transmembrane transporter activity"/>
    <property type="evidence" value="ECO:0007669"/>
    <property type="project" value="TreeGrafter"/>
</dbReference>
<dbReference type="EMBL" id="BJZO01000045">
    <property type="protein sequence ID" value="GEO81710.1"/>
    <property type="molecule type" value="Genomic_DNA"/>
</dbReference>
<accession>A0A512H8I7</accession>
<comment type="caution">
    <text evidence="5">The sequence shown here is derived from an EMBL/GenBank/DDBJ whole genome shotgun (WGS) entry which is preliminary data.</text>
</comment>
<dbReference type="Gene3D" id="3.40.50.300">
    <property type="entry name" value="P-loop containing nucleotide triphosphate hydrolases"/>
    <property type="match status" value="1"/>
</dbReference>
<dbReference type="InterPro" id="IPR032823">
    <property type="entry name" value="BCA_ABC_TP_C"/>
</dbReference>
<sequence length="241" mass="25367">MSAPAPLLSATTLARAFGGVVAVDAVSFSLAAGETLAVIGPNGAGKSTLFALIAGQLRPDRGQVRLEGRDVTRLPPHRRARLGLGRTFQAPRVFGALGLGEGVHLAASLCLPAARARARARMLIARLGLEALTDRPVPALAYGDLRRLDLALALATSPRVLLLDEPVAGMAPAERAQLMTLVRAIAAEENLGVLFTEHDMDVVFGHAGRVLVLDHGRVIADGPPDAVRRDPVVRQRYLGTP</sequence>
<proteinExistence type="predicted"/>
<evidence type="ECO:0000259" key="4">
    <source>
        <dbReference type="PROSITE" id="PS50893"/>
    </source>
</evidence>
<reference evidence="5 6" key="1">
    <citation type="submission" date="2019-07" db="EMBL/GenBank/DDBJ databases">
        <title>Whole genome shotgun sequence of Rhodospirillum oryzae NBRC 107573.</title>
        <authorList>
            <person name="Hosoyama A."/>
            <person name="Uohara A."/>
            <person name="Ohji S."/>
            <person name="Ichikawa N."/>
        </authorList>
    </citation>
    <scope>NUCLEOTIDE SEQUENCE [LARGE SCALE GENOMIC DNA]</scope>
    <source>
        <strain evidence="5 6">NBRC 107573</strain>
    </source>
</reference>
<evidence type="ECO:0000256" key="3">
    <source>
        <dbReference type="ARBA" id="ARBA00022840"/>
    </source>
</evidence>
<protein>
    <submittedName>
        <fullName evidence="5">ABC transporter ATP-binding protein</fullName>
    </submittedName>
</protein>
<dbReference type="SUPFAM" id="SSF52540">
    <property type="entry name" value="P-loop containing nucleoside triphosphate hydrolases"/>
    <property type="match status" value="1"/>
</dbReference>
<dbReference type="GO" id="GO:1903805">
    <property type="term" value="P:L-valine import across plasma membrane"/>
    <property type="evidence" value="ECO:0007669"/>
    <property type="project" value="TreeGrafter"/>
</dbReference>
<evidence type="ECO:0000313" key="5">
    <source>
        <dbReference type="EMBL" id="GEO81710.1"/>
    </source>
</evidence>
<dbReference type="GO" id="GO:0015808">
    <property type="term" value="P:L-alanine transport"/>
    <property type="evidence" value="ECO:0007669"/>
    <property type="project" value="TreeGrafter"/>
</dbReference>
<dbReference type="PANTHER" id="PTHR45772:SF7">
    <property type="entry name" value="AMINO ACID ABC TRANSPORTER ATP-BINDING PROTEIN"/>
    <property type="match status" value="1"/>
</dbReference>
<dbReference type="GO" id="GO:0042941">
    <property type="term" value="P:D-alanine transmembrane transport"/>
    <property type="evidence" value="ECO:0007669"/>
    <property type="project" value="TreeGrafter"/>
</dbReference>
<dbReference type="PROSITE" id="PS50893">
    <property type="entry name" value="ABC_TRANSPORTER_2"/>
    <property type="match status" value="1"/>
</dbReference>
<dbReference type="RefSeq" id="WP_147163738.1">
    <property type="nucleotide sequence ID" value="NZ_BJZO01000045.1"/>
</dbReference>
<evidence type="ECO:0000313" key="6">
    <source>
        <dbReference type="Proteomes" id="UP000321567"/>
    </source>
</evidence>
<evidence type="ECO:0000256" key="1">
    <source>
        <dbReference type="ARBA" id="ARBA00022448"/>
    </source>
</evidence>
<name>A0A512H8I7_9PROT</name>
<dbReference type="GO" id="GO:1903806">
    <property type="term" value="P:L-isoleucine import across plasma membrane"/>
    <property type="evidence" value="ECO:0007669"/>
    <property type="project" value="TreeGrafter"/>
</dbReference>
<feature type="domain" description="ABC transporter" evidence="4">
    <location>
        <begin position="8"/>
        <end position="240"/>
    </location>
</feature>
<dbReference type="InterPro" id="IPR027417">
    <property type="entry name" value="P-loop_NTPase"/>
</dbReference>
<keyword evidence="3 5" id="KW-0067">ATP-binding</keyword>
<dbReference type="Proteomes" id="UP000321567">
    <property type="component" value="Unassembled WGS sequence"/>
</dbReference>
<dbReference type="GO" id="GO:0015192">
    <property type="term" value="F:L-phenylalanine transmembrane transporter activity"/>
    <property type="evidence" value="ECO:0007669"/>
    <property type="project" value="TreeGrafter"/>
</dbReference>
<gene>
    <name evidence="5" type="ORF">ROR02_18410</name>
</gene>
<dbReference type="PANTHER" id="PTHR45772">
    <property type="entry name" value="CONSERVED COMPONENT OF ABC TRANSPORTER FOR NATURAL AMINO ACIDS-RELATED"/>
    <property type="match status" value="1"/>
</dbReference>
<organism evidence="5 6">
    <name type="scientific">Pararhodospirillum oryzae</name>
    <dbReference type="NCBI Taxonomy" id="478448"/>
    <lineage>
        <taxon>Bacteria</taxon>
        <taxon>Pseudomonadati</taxon>
        <taxon>Pseudomonadota</taxon>
        <taxon>Alphaproteobacteria</taxon>
        <taxon>Rhodospirillales</taxon>
        <taxon>Rhodospirillaceae</taxon>
        <taxon>Pararhodospirillum</taxon>
    </lineage>
</organism>
<dbReference type="InterPro" id="IPR003593">
    <property type="entry name" value="AAA+_ATPase"/>
</dbReference>
<dbReference type="OrthoDB" id="9779872at2"/>
<evidence type="ECO:0000256" key="2">
    <source>
        <dbReference type="ARBA" id="ARBA00022741"/>
    </source>
</evidence>
<dbReference type="GO" id="GO:0016887">
    <property type="term" value="F:ATP hydrolysis activity"/>
    <property type="evidence" value="ECO:0007669"/>
    <property type="project" value="InterPro"/>
</dbReference>
<dbReference type="GO" id="GO:0005304">
    <property type="term" value="F:L-valine transmembrane transporter activity"/>
    <property type="evidence" value="ECO:0007669"/>
    <property type="project" value="TreeGrafter"/>
</dbReference>
<dbReference type="InterPro" id="IPR051120">
    <property type="entry name" value="ABC_AA/LPS_Transport"/>
</dbReference>